<accession>A0A7C8IE06</accession>
<sequence length="467" mass="54249">MFSSFVLLLLFSISLSEVLQNPETLPGASLYFPGYDLLDVKSLEEEDVLYLRRRGDEPTECGSDCATFSGWQFPPGEVEDIQQDPDADEIVERHIVNRNGTLLTLERRGSPKRAKRPVYDFQDPLSPNEKTWFDFKNIGQMVKAKDENGNKRGYAVEHILEWHLLTDFLKEDAEKNGPASRCALFYSYFTKPVHIETNWNVNEPGKPPESRRVIRDEKRAIDWVVHQFPGIQRDSPFTYEFVIMQADVNGKKKDLWTASAPSLSPALNWDKNGVSQKNSANNFTMEWNMLNKYAKDKEVFYYEKNEGYLLGIKRFRDIVGLYKYHHDAHVNDILVAQLNRIGDAFEYLEKDVLPKMKFDGLPDYKYQDLRKQWLNFMSEHFKQAITKIEAWMAKFEPAMKELADGKRPKSYNGIEAREKRSPFKLELCARSSTDEVTERAKMALEAYEERGKWTNPLEDTETVDAKN</sequence>
<dbReference type="AlphaFoldDB" id="A0A7C8IE06"/>
<protein>
    <submittedName>
        <fullName evidence="2">Uncharacterized protein</fullName>
    </submittedName>
</protein>
<feature type="signal peptide" evidence="1">
    <location>
        <begin position="1"/>
        <end position="16"/>
    </location>
</feature>
<comment type="caution">
    <text evidence="2">The sequence shown here is derived from an EMBL/GenBank/DDBJ whole genome shotgun (WGS) entry which is preliminary data.</text>
</comment>
<name>A0A7C8IE06_9PLEO</name>
<evidence type="ECO:0000313" key="3">
    <source>
        <dbReference type="Proteomes" id="UP000481861"/>
    </source>
</evidence>
<dbReference type="Proteomes" id="UP000481861">
    <property type="component" value="Unassembled WGS sequence"/>
</dbReference>
<keyword evidence="1" id="KW-0732">Signal</keyword>
<dbReference type="OrthoDB" id="3797255at2759"/>
<dbReference type="EMBL" id="JAADJZ010000005">
    <property type="protein sequence ID" value="KAF2874711.1"/>
    <property type="molecule type" value="Genomic_DNA"/>
</dbReference>
<reference evidence="2 3" key="1">
    <citation type="submission" date="2020-01" db="EMBL/GenBank/DDBJ databases">
        <authorList>
            <consortium name="DOE Joint Genome Institute"/>
            <person name="Haridas S."/>
            <person name="Albert R."/>
            <person name="Binder M."/>
            <person name="Bloem J."/>
            <person name="Labutti K."/>
            <person name="Salamov A."/>
            <person name="Andreopoulos B."/>
            <person name="Baker S.E."/>
            <person name="Barry K."/>
            <person name="Bills G."/>
            <person name="Bluhm B.H."/>
            <person name="Cannon C."/>
            <person name="Castanera R."/>
            <person name="Culley D.E."/>
            <person name="Daum C."/>
            <person name="Ezra D."/>
            <person name="Gonzalez J.B."/>
            <person name="Henrissat B."/>
            <person name="Kuo A."/>
            <person name="Liang C."/>
            <person name="Lipzen A."/>
            <person name="Lutzoni F."/>
            <person name="Magnuson J."/>
            <person name="Mondo S."/>
            <person name="Nolan M."/>
            <person name="Ohm R."/>
            <person name="Pangilinan J."/>
            <person name="Park H.-J.H."/>
            <person name="Ramirez L."/>
            <person name="Alfaro M."/>
            <person name="Sun H."/>
            <person name="Tritt A."/>
            <person name="Yoshinaga Y."/>
            <person name="Zwiers L.-H.L."/>
            <person name="Turgeon B.G."/>
            <person name="Goodwin S.B."/>
            <person name="Spatafora J.W."/>
            <person name="Crous P.W."/>
            <person name="Grigoriev I.V."/>
        </authorList>
    </citation>
    <scope>NUCLEOTIDE SEQUENCE [LARGE SCALE GENOMIC DNA]</scope>
    <source>
        <strain evidence="2 3">CBS 611.86</strain>
    </source>
</reference>
<feature type="chain" id="PRO_5028988223" evidence="1">
    <location>
        <begin position="17"/>
        <end position="467"/>
    </location>
</feature>
<proteinExistence type="predicted"/>
<evidence type="ECO:0000313" key="2">
    <source>
        <dbReference type="EMBL" id="KAF2874711.1"/>
    </source>
</evidence>
<organism evidence="2 3">
    <name type="scientific">Massariosphaeria phaeospora</name>
    <dbReference type="NCBI Taxonomy" id="100035"/>
    <lineage>
        <taxon>Eukaryota</taxon>
        <taxon>Fungi</taxon>
        <taxon>Dikarya</taxon>
        <taxon>Ascomycota</taxon>
        <taxon>Pezizomycotina</taxon>
        <taxon>Dothideomycetes</taxon>
        <taxon>Pleosporomycetidae</taxon>
        <taxon>Pleosporales</taxon>
        <taxon>Pleosporales incertae sedis</taxon>
        <taxon>Massariosphaeria</taxon>
    </lineage>
</organism>
<keyword evidence="3" id="KW-1185">Reference proteome</keyword>
<evidence type="ECO:0000256" key="1">
    <source>
        <dbReference type="SAM" id="SignalP"/>
    </source>
</evidence>
<gene>
    <name evidence="2" type="ORF">BDV95DRAFT_665424</name>
</gene>